<reference evidence="1 2" key="1">
    <citation type="journal article" date="2015" name="Proc. Natl. Acad. Sci. U.S.A.">
        <title>The resurrection genome of Boea hygrometrica: A blueprint for survival of dehydration.</title>
        <authorList>
            <person name="Xiao L."/>
            <person name="Yang G."/>
            <person name="Zhang L."/>
            <person name="Yang X."/>
            <person name="Zhao S."/>
            <person name="Ji Z."/>
            <person name="Zhou Q."/>
            <person name="Hu M."/>
            <person name="Wang Y."/>
            <person name="Chen M."/>
            <person name="Xu Y."/>
            <person name="Jin H."/>
            <person name="Xiao X."/>
            <person name="Hu G."/>
            <person name="Bao F."/>
            <person name="Hu Y."/>
            <person name="Wan P."/>
            <person name="Li L."/>
            <person name="Deng X."/>
            <person name="Kuang T."/>
            <person name="Xiang C."/>
            <person name="Zhu J.K."/>
            <person name="Oliver M.J."/>
            <person name="He Y."/>
        </authorList>
    </citation>
    <scope>NUCLEOTIDE SEQUENCE [LARGE SCALE GENOMIC DNA]</scope>
    <source>
        <strain evidence="2">cv. XS01</strain>
    </source>
</reference>
<sequence length="98" mass="10668">MSDRRPPSRTNWLRAGGARRTMGAALGDTMRYGGWPMISSACSSWPAGRRWMRDDARGRAPRARPCAARVFVVAAAGRPPLRRCSGDIVTAGLILSRV</sequence>
<proteinExistence type="predicted"/>
<evidence type="ECO:0000313" key="2">
    <source>
        <dbReference type="Proteomes" id="UP000250235"/>
    </source>
</evidence>
<dbReference type="EMBL" id="KQ999200">
    <property type="protein sequence ID" value="KZV42291.1"/>
    <property type="molecule type" value="Genomic_DNA"/>
</dbReference>
<dbReference type="Proteomes" id="UP000250235">
    <property type="component" value="Unassembled WGS sequence"/>
</dbReference>
<name>A0A2Z7C8G3_9LAMI</name>
<accession>A0A2Z7C8G3</accession>
<dbReference type="AlphaFoldDB" id="A0A2Z7C8G3"/>
<keyword evidence="2" id="KW-1185">Reference proteome</keyword>
<evidence type="ECO:0000313" key="1">
    <source>
        <dbReference type="EMBL" id="KZV42291.1"/>
    </source>
</evidence>
<protein>
    <submittedName>
        <fullName evidence="1">Uncharacterized protein</fullName>
    </submittedName>
</protein>
<organism evidence="1 2">
    <name type="scientific">Dorcoceras hygrometricum</name>
    <dbReference type="NCBI Taxonomy" id="472368"/>
    <lineage>
        <taxon>Eukaryota</taxon>
        <taxon>Viridiplantae</taxon>
        <taxon>Streptophyta</taxon>
        <taxon>Embryophyta</taxon>
        <taxon>Tracheophyta</taxon>
        <taxon>Spermatophyta</taxon>
        <taxon>Magnoliopsida</taxon>
        <taxon>eudicotyledons</taxon>
        <taxon>Gunneridae</taxon>
        <taxon>Pentapetalae</taxon>
        <taxon>asterids</taxon>
        <taxon>lamiids</taxon>
        <taxon>Lamiales</taxon>
        <taxon>Gesneriaceae</taxon>
        <taxon>Didymocarpoideae</taxon>
        <taxon>Trichosporeae</taxon>
        <taxon>Loxocarpinae</taxon>
        <taxon>Dorcoceras</taxon>
    </lineage>
</organism>
<gene>
    <name evidence="1" type="ORF">F511_43437</name>
</gene>